<reference evidence="1 2" key="1">
    <citation type="submission" date="2018-11" db="EMBL/GenBank/DDBJ databases">
        <authorList>
            <consortium name="Pathogen Informatics"/>
        </authorList>
    </citation>
    <scope>NUCLEOTIDE SEQUENCE [LARGE SCALE GENOMIC DNA]</scope>
</reference>
<name>A0A3P7MQV1_CYLGO</name>
<proteinExistence type="predicted"/>
<evidence type="ECO:0000313" key="1">
    <source>
        <dbReference type="EMBL" id="VDN32054.1"/>
    </source>
</evidence>
<dbReference type="Proteomes" id="UP000271889">
    <property type="component" value="Unassembled WGS sequence"/>
</dbReference>
<accession>A0A3P7MQV1</accession>
<keyword evidence="2" id="KW-1185">Reference proteome</keyword>
<dbReference type="AlphaFoldDB" id="A0A3P7MQV1"/>
<dbReference type="EMBL" id="UYRV01120008">
    <property type="protein sequence ID" value="VDN32054.1"/>
    <property type="molecule type" value="Genomic_DNA"/>
</dbReference>
<organism evidence="1 2">
    <name type="scientific">Cylicostephanus goldi</name>
    <name type="common">Nematode worm</name>
    <dbReference type="NCBI Taxonomy" id="71465"/>
    <lineage>
        <taxon>Eukaryota</taxon>
        <taxon>Metazoa</taxon>
        <taxon>Ecdysozoa</taxon>
        <taxon>Nematoda</taxon>
        <taxon>Chromadorea</taxon>
        <taxon>Rhabditida</taxon>
        <taxon>Rhabditina</taxon>
        <taxon>Rhabditomorpha</taxon>
        <taxon>Strongyloidea</taxon>
        <taxon>Strongylidae</taxon>
        <taxon>Cylicostephanus</taxon>
    </lineage>
</organism>
<sequence>MPLNLMKAHLLLYHLHLHLQIHPSSLLHQRKANHSLYLLSRQYLLPNRSCAMLLLRAHHLQLHLLHLLAF</sequence>
<evidence type="ECO:0000313" key="2">
    <source>
        <dbReference type="Proteomes" id="UP000271889"/>
    </source>
</evidence>
<gene>
    <name evidence="1" type="ORF">CGOC_LOCUS12006</name>
</gene>
<protein>
    <submittedName>
        <fullName evidence="1">Uncharacterized protein</fullName>
    </submittedName>
</protein>